<reference evidence="5" key="1">
    <citation type="submission" date="2015-09" db="EMBL/GenBank/DDBJ databases">
        <title>Scylla olivacea transcriptome.</title>
        <authorList>
            <person name="Ikhwanuddin M."/>
        </authorList>
    </citation>
    <scope>NUCLEOTIDE SEQUENCE</scope>
</reference>
<organism evidence="5">
    <name type="scientific">Scylla olivacea</name>
    <name type="common">Orange mud crab</name>
    <name type="synonym">Cancer olivacea</name>
    <dbReference type="NCBI Taxonomy" id="85551"/>
    <lineage>
        <taxon>Eukaryota</taxon>
        <taxon>Metazoa</taxon>
        <taxon>Ecdysozoa</taxon>
        <taxon>Arthropoda</taxon>
        <taxon>Crustacea</taxon>
        <taxon>Multicrustacea</taxon>
        <taxon>Malacostraca</taxon>
        <taxon>Eumalacostraca</taxon>
        <taxon>Eucarida</taxon>
        <taxon>Decapoda</taxon>
        <taxon>Pleocyemata</taxon>
        <taxon>Brachyura</taxon>
        <taxon>Eubrachyura</taxon>
        <taxon>Portunoidea</taxon>
        <taxon>Portunidae</taxon>
        <taxon>Portuninae</taxon>
        <taxon>Scylla</taxon>
    </lineage>
</organism>
<comment type="similarity">
    <text evidence="1 3">Belongs to the CMC family.</text>
</comment>
<evidence type="ECO:0000313" key="5">
    <source>
        <dbReference type="EMBL" id="JAI57680.1"/>
    </source>
</evidence>
<sequence length="125" mass="14371">MAEGGTQSFRNAGGPHGLGDPEDRTLRKVEREVCIPKMMRDIARQEKCTAEVEEFTNCCKDSGLAMVVYCRQQNSTLKSCLTKWYQDEEFKKRCTEEFLAERSEFRRTGLTKKARHALEEEEAKG</sequence>
<keyword evidence="3" id="KW-0496">Mitochondrion</keyword>
<dbReference type="PANTHER" id="PTHR22977:SF5">
    <property type="entry name" value="COX ASSEMBLY MITOCHONDRIAL PROTEIN HOMOLOG"/>
    <property type="match status" value="1"/>
</dbReference>
<feature type="region of interest" description="Disordered" evidence="4">
    <location>
        <begin position="1"/>
        <end position="24"/>
    </location>
</feature>
<feature type="compositionally biased region" description="Polar residues" evidence="4">
    <location>
        <begin position="1"/>
        <end position="10"/>
    </location>
</feature>
<dbReference type="AlphaFoldDB" id="A0A0N7ZA27"/>
<keyword evidence="2" id="KW-1015">Disulfide bond</keyword>
<dbReference type="PROSITE" id="PS51808">
    <property type="entry name" value="CHCH"/>
    <property type="match status" value="1"/>
</dbReference>
<evidence type="ECO:0000256" key="1">
    <source>
        <dbReference type="ARBA" id="ARBA00007347"/>
    </source>
</evidence>
<dbReference type="PANTHER" id="PTHR22977">
    <property type="entry name" value="COX ASSEMBLY MITOCHONDRIAL PROTEIN"/>
    <property type="match status" value="1"/>
</dbReference>
<evidence type="ECO:0000256" key="3">
    <source>
        <dbReference type="RuleBase" id="RU364104"/>
    </source>
</evidence>
<dbReference type="InterPro" id="IPR013892">
    <property type="entry name" value="Cyt_c_biogenesis_Cmc1-like"/>
</dbReference>
<comment type="subcellular location">
    <subcellularLocation>
        <location evidence="3">Mitochondrion</location>
    </subcellularLocation>
</comment>
<evidence type="ECO:0000256" key="4">
    <source>
        <dbReference type="SAM" id="MobiDB-lite"/>
    </source>
</evidence>
<proteinExistence type="inferred from homology"/>
<dbReference type="EMBL" id="GDRN01105752">
    <property type="protein sequence ID" value="JAI57680.1"/>
    <property type="molecule type" value="Transcribed_RNA"/>
</dbReference>
<name>A0A0N7ZA27_SCYOL</name>
<protein>
    <recommendedName>
        <fullName evidence="3">COX assembly mitochondrial protein</fullName>
    </recommendedName>
</protein>
<accession>A0A0N7ZA27</accession>
<dbReference type="Pfam" id="PF08583">
    <property type="entry name" value="Cmc1"/>
    <property type="match status" value="1"/>
</dbReference>
<evidence type="ECO:0000256" key="2">
    <source>
        <dbReference type="ARBA" id="ARBA00023157"/>
    </source>
</evidence>
<dbReference type="GO" id="GO:0005739">
    <property type="term" value="C:mitochondrion"/>
    <property type="evidence" value="ECO:0007669"/>
    <property type="project" value="UniProtKB-SubCell"/>
</dbReference>